<dbReference type="AlphaFoldDB" id="A0A162ERR5"/>
<name>A0A162ERR5_9BACI</name>
<reference evidence="1" key="1">
    <citation type="submission" date="2016-02" db="EMBL/GenBank/DDBJ databases">
        <title>Genome sequence of Bacillus trypoxylicola KCTC 13244(T).</title>
        <authorList>
            <person name="Jeong H."/>
            <person name="Park S.-H."/>
            <person name="Choi S.-K."/>
        </authorList>
    </citation>
    <scope>NUCLEOTIDE SEQUENCE [LARGE SCALE GENOMIC DNA]</scope>
    <source>
        <strain evidence="1">KCTC 13244</strain>
    </source>
</reference>
<dbReference type="Proteomes" id="UP000075806">
    <property type="component" value="Unassembled WGS sequence"/>
</dbReference>
<evidence type="ECO:0000313" key="2">
    <source>
        <dbReference type="Proteomes" id="UP000075806"/>
    </source>
</evidence>
<dbReference type="EMBL" id="LTAO01000006">
    <property type="protein sequence ID" value="KYG33559.1"/>
    <property type="molecule type" value="Genomic_DNA"/>
</dbReference>
<accession>A0A162ERR5</accession>
<gene>
    <name evidence="1" type="ORF">AZF04_16500</name>
</gene>
<keyword evidence="2" id="KW-1185">Reference proteome</keyword>
<comment type="caution">
    <text evidence="1">The sequence shown here is derived from an EMBL/GenBank/DDBJ whole genome shotgun (WGS) entry which is preliminary data.</text>
</comment>
<proteinExistence type="predicted"/>
<sequence length="166" mass="19177">MNNYPLYQPWSLEDIDHFFKHSLKARSISISDPDLQPFLIVDETPNKEKIGLIYGIYDEAVVHLLNGRIAHINEMEYVLLSQKQKTLFDVDTILTIGTLVILEINDKKELTGCFINRELPRLYDLITYFSGLPDFNLKYYAPSQVEEYLESVEKVKGTGFLNQIGD</sequence>
<dbReference type="RefSeq" id="WP_061947858.1">
    <property type="nucleotide sequence ID" value="NZ_LTAO01000006.1"/>
</dbReference>
<dbReference type="OrthoDB" id="2974209at2"/>
<protein>
    <submittedName>
        <fullName evidence="1">Uncharacterized protein</fullName>
    </submittedName>
</protein>
<evidence type="ECO:0000313" key="1">
    <source>
        <dbReference type="EMBL" id="KYG33559.1"/>
    </source>
</evidence>
<organism evidence="1 2">
    <name type="scientific">Alkalihalobacillus trypoxylicola</name>
    <dbReference type="NCBI Taxonomy" id="519424"/>
    <lineage>
        <taxon>Bacteria</taxon>
        <taxon>Bacillati</taxon>
        <taxon>Bacillota</taxon>
        <taxon>Bacilli</taxon>
        <taxon>Bacillales</taxon>
        <taxon>Bacillaceae</taxon>
        <taxon>Alkalihalobacillus</taxon>
    </lineage>
</organism>